<organism evidence="6 7">
    <name type="scientific">Dimorphilus gyrociliatus</name>
    <dbReference type="NCBI Taxonomy" id="2664684"/>
    <lineage>
        <taxon>Eukaryota</taxon>
        <taxon>Metazoa</taxon>
        <taxon>Spiralia</taxon>
        <taxon>Lophotrochozoa</taxon>
        <taxon>Annelida</taxon>
        <taxon>Polychaeta</taxon>
        <taxon>Polychaeta incertae sedis</taxon>
        <taxon>Dinophilidae</taxon>
        <taxon>Dimorphilus</taxon>
    </lineage>
</organism>
<dbReference type="EMBL" id="CAJFCJ010000009">
    <property type="protein sequence ID" value="CAD5119174.1"/>
    <property type="molecule type" value="Genomic_DNA"/>
</dbReference>
<dbReference type="OrthoDB" id="1872155at2759"/>
<evidence type="ECO:0000256" key="3">
    <source>
        <dbReference type="ARBA" id="ARBA00022763"/>
    </source>
</evidence>
<dbReference type="Gene3D" id="1.10.20.10">
    <property type="entry name" value="Histone, subunit A"/>
    <property type="match status" value="1"/>
</dbReference>
<dbReference type="GO" id="GO:0046982">
    <property type="term" value="F:protein heterodimerization activity"/>
    <property type="evidence" value="ECO:0007669"/>
    <property type="project" value="InterPro"/>
</dbReference>
<dbReference type="SUPFAM" id="SSF47113">
    <property type="entry name" value="Histone-fold"/>
    <property type="match status" value="1"/>
</dbReference>
<accession>A0A7I8VX47</accession>
<gene>
    <name evidence="6" type="ORF">DGYR_LOCUS7457</name>
</gene>
<dbReference type="PANTHER" id="PTHR22980">
    <property type="entry name" value="CORTISTATIN"/>
    <property type="match status" value="1"/>
</dbReference>
<reference evidence="6 7" key="1">
    <citation type="submission" date="2020-08" db="EMBL/GenBank/DDBJ databases">
        <authorList>
            <person name="Hejnol A."/>
        </authorList>
    </citation>
    <scope>NUCLEOTIDE SEQUENCE [LARGE SCALE GENOMIC DNA]</scope>
</reference>
<dbReference type="GO" id="GO:0031297">
    <property type="term" value="P:replication fork processing"/>
    <property type="evidence" value="ECO:0007669"/>
    <property type="project" value="TreeGrafter"/>
</dbReference>
<dbReference type="AlphaFoldDB" id="A0A7I8VX47"/>
<dbReference type="GO" id="GO:0071821">
    <property type="term" value="C:FANCM-MHF complex"/>
    <property type="evidence" value="ECO:0007669"/>
    <property type="project" value="InterPro"/>
</dbReference>
<evidence type="ECO:0000256" key="2">
    <source>
        <dbReference type="ARBA" id="ARBA00016400"/>
    </source>
</evidence>
<keyword evidence="7" id="KW-1185">Reference proteome</keyword>
<dbReference type="GO" id="GO:0003677">
    <property type="term" value="F:DNA binding"/>
    <property type="evidence" value="ECO:0007669"/>
    <property type="project" value="UniProtKB-KW"/>
</dbReference>
<evidence type="ECO:0000256" key="1">
    <source>
        <dbReference type="ARBA" id="ARBA00006612"/>
    </source>
</evidence>
<dbReference type="Proteomes" id="UP000549394">
    <property type="component" value="Unassembled WGS sequence"/>
</dbReference>
<evidence type="ECO:0000313" key="6">
    <source>
        <dbReference type="EMBL" id="CAD5119174.1"/>
    </source>
</evidence>
<dbReference type="InterPro" id="IPR029003">
    <property type="entry name" value="CENP-S/Mhf1"/>
</dbReference>
<dbReference type="GO" id="GO:0000712">
    <property type="term" value="P:resolution of meiotic recombination intermediates"/>
    <property type="evidence" value="ECO:0007669"/>
    <property type="project" value="TreeGrafter"/>
</dbReference>
<dbReference type="Pfam" id="PF15630">
    <property type="entry name" value="CENP-S"/>
    <property type="match status" value="1"/>
</dbReference>
<comment type="similarity">
    <text evidence="1">Belongs to the TAF9 family. CENP-S/MHF1 subfamily.</text>
</comment>
<dbReference type="GO" id="GO:0006281">
    <property type="term" value="P:DNA repair"/>
    <property type="evidence" value="ECO:0007669"/>
    <property type="project" value="UniProtKB-KW"/>
</dbReference>
<evidence type="ECO:0000313" key="7">
    <source>
        <dbReference type="Proteomes" id="UP000549394"/>
    </source>
</evidence>
<proteinExistence type="inferred from homology"/>
<sequence>MSGENDSDSEVDVIKKRLKAAIHFAVGSTCQEVADRQQISFQKKVLAVMTEAAWKYSEMMARDLELFAQHAKRNTVSVEDVKMIARKSPKLHELMTNRANEMGQKKQK</sequence>
<comment type="caution">
    <text evidence="6">The sequence shown here is derived from an EMBL/GenBank/DDBJ whole genome shotgun (WGS) entry which is preliminary data.</text>
</comment>
<name>A0A7I8VX47_9ANNE</name>
<keyword evidence="5" id="KW-0234">DNA repair</keyword>
<evidence type="ECO:0000256" key="5">
    <source>
        <dbReference type="ARBA" id="ARBA00023204"/>
    </source>
</evidence>
<evidence type="ECO:0000256" key="4">
    <source>
        <dbReference type="ARBA" id="ARBA00023125"/>
    </source>
</evidence>
<dbReference type="GO" id="GO:0003682">
    <property type="term" value="F:chromatin binding"/>
    <property type="evidence" value="ECO:0007669"/>
    <property type="project" value="TreeGrafter"/>
</dbReference>
<keyword evidence="4" id="KW-0238">DNA-binding</keyword>
<dbReference type="PANTHER" id="PTHR22980:SF0">
    <property type="entry name" value="CENTROMERE PROTEIN S"/>
    <property type="match status" value="1"/>
</dbReference>
<dbReference type="CDD" id="cd22919">
    <property type="entry name" value="HFD_CENP-S"/>
    <property type="match status" value="1"/>
</dbReference>
<keyword evidence="3" id="KW-0227">DNA damage</keyword>
<protein>
    <recommendedName>
        <fullName evidence="2">Centromere protein S</fullName>
    </recommendedName>
</protein>
<dbReference type="InterPro" id="IPR009072">
    <property type="entry name" value="Histone-fold"/>
</dbReference>